<keyword evidence="2" id="KW-1185">Reference proteome</keyword>
<dbReference type="AlphaFoldDB" id="A0A8H6VEL9"/>
<dbReference type="OrthoDB" id="10390296at2759"/>
<accession>A0A8H6VEL9</accession>
<comment type="caution">
    <text evidence="1">The sequence shown here is derived from an EMBL/GenBank/DDBJ whole genome shotgun (WGS) entry which is preliminary data.</text>
</comment>
<gene>
    <name evidence="1" type="ORF">HII31_10192</name>
</gene>
<name>A0A8H6VEL9_9PEZI</name>
<evidence type="ECO:0000313" key="2">
    <source>
        <dbReference type="Proteomes" id="UP000660729"/>
    </source>
</evidence>
<protein>
    <submittedName>
        <fullName evidence="1">Uncharacterized protein</fullName>
    </submittedName>
</protein>
<reference evidence="1" key="1">
    <citation type="submission" date="2020-04" db="EMBL/GenBank/DDBJ databases">
        <title>Draft genome resource of the tomato pathogen Pseudocercospora fuligena.</title>
        <authorList>
            <person name="Zaccaron A."/>
        </authorList>
    </citation>
    <scope>NUCLEOTIDE SEQUENCE</scope>
    <source>
        <strain evidence="1">PF001</strain>
    </source>
</reference>
<organism evidence="1 2">
    <name type="scientific">Pseudocercospora fuligena</name>
    <dbReference type="NCBI Taxonomy" id="685502"/>
    <lineage>
        <taxon>Eukaryota</taxon>
        <taxon>Fungi</taxon>
        <taxon>Dikarya</taxon>
        <taxon>Ascomycota</taxon>
        <taxon>Pezizomycotina</taxon>
        <taxon>Dothideomycetes</taxon>
        <taxon>Dothideomycetidae</taxon>
        <taxon>Mycosphaerellales</taxon>
        <taxon>Mycosphaerellaceae</taxon>
        <taxon>Pseudocercospora</taxon>
    </lineage>
</organism>
<sequence length="175" mass="20052">MWKTEAGHAQMEAEKRAAAEKKILTSLKQSLHESYDSNPPKNLVTKAQIPDDKDHCKAVGKFLTTEIQKFRSEVDRKVSDLHLELEKLKEIQRENNRLVTAMNTAPEIGREFYFKKEDDLEGMDKEELKLYAWELVLKCVALGQASKKATGQMLSVLRDVNEFDVERANRDAGLM</sequence>
<dbReference type="Proteomes" id="UP000660729">
    <property type="component" value="Unassembled WGS sequence"/>
</dbReference>
<proteinExistence type="predicted"/>
<dbReference type="EMBL" id="JABCIY010000209">
    <property type="protein sequence ID" value="KAF7188530.1"/>
    <property type="molecule type" value="Genomic_DNA"/>
</dbReference>
<evidence type="ECO:0000313" key="1">
    <source>
        <dbReference type="EMBL" id="KAF7188530.1"/>
    </source>
</evidence>